<proteinExistence type="inferred from homology"/>
<dbReference type="InterPro" id="IPR005064">
    <property type="entry name" value="BUG"/>
</dbReference>
<comment type="caution">
    <text evidence="3">The sequence shown here is derived from an EMBL/GenBank/DDBJ whole genome shotgun (WGS) entry which is preliminary data.</text>
</comment>
<dbReference type="PIRSF" id="PIRSF017082">
    <property type="entry name" value="YflP"/>
    <property type="match status" value="1"/>
</dbReference>
<gene>
    <name evidence="3" type="ORF">JJQ90_12725</name>
</gene>
<evidence type="ECO:0000256" key="1">
    <source>
        <dbReference type="ARBA" id="ARBA00006987"/>
    </source>
</evidence>
<sequence length="326" mass="34031">MTARLVRGRRPLLLTAGAGLLAAPALAQAPWPQRAVRLVVPFPAGGGTDVVARIYAAKMGALLGQPMVVDNRGGAGGNFGIEHVVRSPADGHALVLSSNGPVAVNRYLYRDLPFDPSRDLAPVSLTFRIEQALVVRPDLPVASLAEFIALARRQELHWGSGGTGSTLHLAGELFNLRAGVKLAHVPYRGSAPATNDLLAGTIDAMFDSLPSCVPLIRAGRVRVLALCAARRHPLLPEVPTMREAGVADYATGTWGAVFAPSGTPAPVIARLAAATRQALADPATRDQLARAGGDAESSTPEELAALLRTEIAMWGQVVREAGITAG</sequence>
<dbReference type="EMBL" id="JAERQM010000003">
    <property type="protein sequence ID" value="MBU8544577.1"/>
    <property type="molecule type" value="Genomic_DNA"/>
</dbReference>
<keyword evidence="4" id="KW-1185">Reference proteome</keyword>
<feature type="signal peptide" evidence="2">
    <location>
        <begin position="1"/>
        <end position="27"/>
    </location>
</feature>
<protein>
    <submittedName>
        <fullName evidence="3">Tripartite tricarboxylate transporter substrate binding protein</fullName>
    </submittedName>
</protein>
<dbReference type="PANTHER" id="PTHR42928:SF5">
    <property type="entry name" value="BLR1237 PROTEIN"/>
    <property type="match status" value="1"/>
</dbReference>
<keyword evidence="2" id="KW-0732">Signal</keyword>
<dbReference type="CDD" id="cd13578">
    <property type="entry name" value="PBP2_Bug27"/>
    <property type="match status" value="1"/>
</dbReference>
<evidence type="ECO:0000256" key="2">
    <source>
        <dbReference type="SAM" id="SignalP"/>
    </source>
</evidence>
<organism evidence="3 4">
    <name type="scientific">Falsiroseomonas oleicola</name>
    <dbReference type="NCBI Taxonomy" id="2801474"/>
    <lineage>
        <taxon>Bacteria</taxon>
        <taxon>Pseudomonadati</taxon>
        <taxon>Pseudomonadota</taxon>
        <taxon>Alphaproteobacteria</taxon>
        <taxon>Acetobacterales</taxon>
        <taxon>Roseomonadaceae</taxon>
        <taxon>Falsiroseomonas</taxon>
    </lineage>
</organism>
<accession>A0ABS6H7A4</accession>
<evidence type="ECO:0000313" key="4">
    <source>
        <dbReference type="Proteomes" id="UP000689967"/>
    </source>
</evidence>
<comment type="similarity">
    <text evidence="1">Belongs to the UPF0065 (bug) family.</text>
</comment>
<name>A0ABS6H7A4_9PROT</name>
<dbReference type="PANTHER" id="PTHR42928">
    <property type="entry name" value="TRICARBOXYLATE-BINDING PROTEIN"/>
    <property type="match status" value="1"/>
</dbReference>
<dbReference type="Pfam" id="PF03401">
    <property type="entry name" value="TctC"/>
    <property type="match status" value="1"/>
</dbReference>
<dbReference type="Proteomes" id="UP000689967">
    <property type="component" value="Unassembled WGS sequence"/>
</dbReference>
<feature type="chain" id="PRO_5045324556" evidence="2">
    <location>
        <begin position="28"/>
        <end position="326"/>
    </location>
</feature>
<reference evidence="3 4" key="1">
    <citation type="submission" date="2021-01" db="EMBL/GenBank/DDBJ databases">
        <title>Roseomonas sp. nov, a bacterium isolated from an oil production mixture in Yumen Oilfield.</title>
        <authorList>
            <person name="Wu D."/>
        </authorList>
    </citation>
    <scope>NUCLEOTIDE SEQUENCE [LARGE SCALE GENOMIC DNA]</scope>
    <source>
        <strain evidence="3 4">ROY-5-3</strain>
    </source>
</reference>
<evidence type="ECO:0000313" key="3">
    <source>
        <dbReference type="EMBL" id="MBU8544577.1"/>
    </source>
</evidence>